<organism evidence="2 3">
    <name type="scientific">Fodinibius halophilus</name>
    <dbReference type="NCBI Taxonomy" id="1736908"/>
    <lineage>
        <taxon>Bacteria</taxon>
        <taxon>Pseudomonadati</taxon>
        <taxon>Balneolota</taxon>
        <taxon>Balneolia</taxon>
        <taxon>Balneolales</taxon>
        <taxon>Balneolaceae</taxon>
        <taxon>Fodinibius</taxon>
    </lineage>
</organism>
<proteinExistence type="predicted"/>
<gene>
    <name evidence="2" type="ORF">G3569_13640</name>
</gene>
<name>A0A6M1T1N5_9BACT</name>
<accession>A0A6M1T1N5</accession>
<reference evidence="2 3" key="1">
    <citation type="submission" date="2020-02" db="EMBL/GenBank/DDBJ databases">
        <title>Aliifodinibius halophilus 2W32, complete genome.</title>
        <authorList>
            <person name="Li Y."/>
            <person name="Wu S."/>
        </authorList>
    </citation>
    <scope>NUCLEOTIDE SEQUENCE [LARGE SCALE GENOMIC DNA]</scope>
    <source>
        <strain evidence="2 3">2W32</strain>
    </source>
</reference>
<feature type="transmembrane region" description="Helical" evidence="1">
    <location>
        <begin position="53"/>
        <end position="75"/>
    </location>
</feature>
<evidence type="ECO:0000256" key="1">
    <source>
        <dbReference type="SAM" id="Phobius"/>
    </source>
</evidence>
<dbReference type="PANTHER" id="PTHR34980">
    <property type="entry name" value="INNER MEMBRANE PROTEIN-RELATED-RELATED"/>
    <property type="match status" value="1"/>
</dbReference>
<dbReference type="Pfam" id="PF05656">
    <property type="entry name" value="DUF805"/>
    <property type="match status" value="1"/>
</dbReference>
<evidence type="ECO:0000313" key="2">
    <source>
        <dbReference type="EMBL" id="NGP89396.1"/>
    </source>
</evidence>
<feature type="transmembrane region" description="Helical" evidence="1">
    <location>
        <begin position="87"/>
        <end position="108"/>
    </location>
</feature>
<dbReference type="AlphaFoldDB" id="A0A6M1T1N5"/>
<feature type="transmembrane region" description="Helical" evidence="1">
    <location>
        <begin position="23"/>
        <end position="47"/>
    </location>
</feature>
<sequence length="130" mass="14808">MEWYLKVLNQYADFEGRARRKEYWMFALINMGITFGILILSGLLALITSEPTAFIVPAILLTLYSLAIVIPGLAVTIRRLHDTNRSGWWMFINFVPLVGPIALFIFLVEESHPGKNQYGANPKGINDFEF</sequence>
<dbReference type="RefSeq" id="WP_165270101.1">
    <property type="nucleotide sequence ID" value="NZ_JAALLS010000019.1"/>
</dbReference>
<evidence type="ECO:0000313" key="3">
    <source>
        <dbReference type="Proteomes" id="UP000479132"/>
    </source>
</evidence>
<keyword evidence="3" id="KW-1185">Reference proteome</keyword>
<keyword evidence="1" id="KW-0812">Transmembrane</keyword>
<dbReference type="PANTHER" id="PTHR34980:SF2">
    <property type="entry name" value="INNER MEMBRANE PROTEIN YHAH-RELATED"/>
    <property type="match status" value="1"/>
</dbReference>
<dbReference type="InterPro" id="IPR008523">
    <property type="entry name" value="DUF805"/>
</dbReference>
<comment type="caution">
    <text evidence="2">The sequence shown here is derived from an EMBL/GenBank/DDBJ whole genome shotgun (WGS) entry which is preliminary data.</text>
</comment>
<dbReference type="Proteomes" id="UP000479132">
    <property type="component" value="Unassembled WGS sequence"/>
</dbReference>
<keyword evidence="1" id="KW-1133">Transmembrane helix</keyword>
<protein>
    <submittedName>
        <fullName evidence="2">DUF805 domain-containing protein</fullName>
    </submittedName>
</protein>
<dbReference type="EMBL" id="JAALLS010000019">
    <property type="protein sequence ID" value="NGP89396.1"/>
    <property type="molecule type" value="Genomic_DNA"/>
</dbReference>
<dbReference type="GO" id="GO:0005886">
    <property type="term" value="C:plasma membrane"/>
    <property type="evidence" value="ECO:0007669"/>
    <property type="project" value="TreeGrafter"/>
</dbReference>
<keyword evidence="1" id="KW-0472">Membrane</keyword>